<dbReference type="Proteomes" id="UP001162483">
    <property type="component" value="Unassembled WGS sequence"/>
</dbReference>
<evidence type="ECO:0000313" key="1">
    <source>
        <dbReference type="EMBL" id="CAI9583759.1"/>
    </source>
</evidence>
<protein>
    <submittedName>
        <fullName evidence="1">Uncharacterized protein</fullName>
    </submittedName>
</protein>
<accession>A0ABN9EHR0</accession>
<keyword evidence="2" id="KW-1185">Reference proteome</keyword>
<gene>
    <name evidence="1" type="ORF">SPARVUS_LOCUS9869859</name>
</gene>
<name>A0ABN9EHR0_9NEOB</name>
<reference evidence="1" key="1">
    <citation type="submission" date="2023-05" db="EMBL/GenBank/DDBJ databases">
        <authorList>
            <person name="Stuckert A."/>
        </authorList>
    </citation>
    <scope>NUCLEOTIDE SEQUENCE</scope>
</reference>
<sequence length="61" mass="6723">MSCQYAPGPGYCNPLSGRAHLDLLYWEGLWSSDAPGTFFIGFFEFKQGHRGPIIPYCPGAP</sequence>
<proteinExistence type="predicted"/>
<dbReference type="EMBL" id="CATNWA010015477">
    <property type="protein sequence ID" value="CAI9583759.1"/>
    <property type="molecule type" value="Genomic_DNA"/>
</dbReference>
<comment type="caution">
    <text evidence="1">The sequence shown here is derived from an EMBL/GenBank/DDBJ whole genome shotgun (WGS) entry which is preliminary data.</text>
</comment>
<organism evidence="1 2">
    <name type="scientific">Staurois parvus</name>
    <dbReference type="NCBI Taxonomy" id="386267"/>
    <lineage>
        <taxon>Eukaryota</taxon>
        <taxon>Metazoa</taxon>
        <taxon>Chordata</taxon>
        <taxon>Craniata</taxon>
        <taxon>Vertebrata</taxon>
        <taxon>Euteleostomi</taxon>
        <taxon>Amphibia</taxon>
        <taxon>Batrachia</taxon>
        <taxon>Anura</taxon>
        <taxon>Neobatrachia</taxon>
        <taxon>Ranoidea</taxon>
        <taxon>Ranidae</taxon>
        <taxon>Staurois</taxon>
    </lineage>
</organism>
<evidence type="ECO:0000313" key="2">
    <source>
        <dbReference type="Proteomes" id="UP001162483"/>
    </source>
</evidence>
<feature type="non-terminal residue" evidence="1">
    <location>
        <position position="61"/>
    </location>
</feature>